<dbReference type="EMBL" id="JH658941">
    <property type="protein sequence ID" value="EXL68066.1"/>
    <property type="molecule type" value="Genomic_DNA"/>
</dbReference>
<dbReference type="OrthoDB" id="424974at2759"/>
<dbReference type="GO" id="GO:0000435">
    <property type="term" value="P:positive regulation of transcription from RNA polymerase II promoter by galactose"/>
    <property type="evidence" value="ECO:0007669"/>
    <property type="project" value="TreeGrafter"/>
</dbReference>
<dbReference type="SMART" id="SM00906">
    <property type="entry name" value="Fungal_trans"/>
    <property type="match status" value="1"/>
</dbReference>
<evidence type="ECO:0000256" key="2">
    <source>
        <dbReference type="ARBA" id="ARBA00023015"/>
    </source>
</evidence>
<reference evidence="8" key="2">
    <citation type="submission" date="2012-05" db="EMBL/GenBank/DDBJ databases">
        <title>The Genome Annotation of Fusarium oxysporum PHW808.</title>
        <authorList>
            <consortium name="The Broad Institute Genomics Platform"/>
            <person name="Ma L.-J."/>
            <person name="Corby-Kistler H."/>
            <person name="Broz K."/>
            <person name="Gale L.R."/>
            <person name="Jonkers W."/>
            <person name="O'Donnell K."/>
            <person name="Ploetz R."/>
            <person name="Steinberg C."/>
            <person name="Schwartz D.C."/>
            <person name="VanEtten H."/>
            <person name="Zhou S."/>
            <person name="Young S.K."/>
            <person name="Zeng Q."/>
            <person name="Gargeya S."/>
            <person name="Fitzgerald M."/>
            <person name="Abouelleil A."/>
            <person name="Alvarado L."/>
            <person name="Chapman S.B."/>
            <person name="Gainer-Dewar J."/>
            <person name="Goldberg J."/>
            <person name="Griggs A."/>
            <person name="Gujja S."/>
            <person name="Hansen M."/>
            <person name="Howarth C."/>
            <person name="Imamovic A."/>
            <person name="Ireland A."/>
            <person name="Larimer J."/>
            <person name="McCowan C."/>
            <person name="Murphy C."/>
            <person name="Pearson M."/>
            <person name="Poon T.W."/>
            <person name="Priest M."/>
            <person name="Roberts A."/>
            <person name="Saif S."/>
            <person name="Shea T."/>
            <person name="Sykes S."/>
            <person name="Wortman J."/>
            <person name="Nusbaum C."/>
            <person name="Birren B."/>
        </authorList>
    </citation>
    <scope>NUCLEOTIDE SEQUENCE</scope>
    <source>
        <strain evidence="8">54008</strain>
    </source>
</reference>
<dbReference type="GO" id="GO:0008270">
    <property type="term" value="F:zinc ion binding"/>
    <property type="evidence" value="ECO:0007669"/>
    <property type="project" value="InterPro"/>
</dbReference>
<keyword evidence="1" id="KW-0479">Metal-binding</keyword>
<keyword evidence="5" id="KW-0539">Nucleus</keyword>
<feature type="domain" description="Zn(2)-C6 fungal-type" evidence="7">
    <location>
        <begin position="41"/>
        <end position="73"/>
    </location>
</feature>
<name>X0H7Y0_FUSOX</name>
<dbReference type="Gene3D" id="4.10.240.10">
    <property type="entry name" value="Zn(2)-C6 fungal-type DNA-binding domain"/>
    <property type="match status" value="1"/>
</dbReference>
<gene>
    <name evidence="8" type="ORF">FOPG_15863</name>
</gene>
<feature type="region of interest" description="Disordered" evidence="6">
    <location>
        <begin position="116"/>
        <end position="167"/>
    </location>
</feature>
<evidence type="ECO:0000256" key="6">
    <source>
        <dbReference type="SAM" id="MobiDB-lite"/>
    </source>
</evidence>
<evidence type="ECO:0000256" key="4">
    <source>
        <dbReference type="ARBA" id="ARBA00023163"/>
    </source>
</evidence>
<dbReference type="AlphaFoldDB" id="X0H7Y0"/>
<keyword evidence="2" id="KW-0805">Transcription regulation</keyword>
<evidence type="ECO:0000256" key="3">
    <source>
        <dbReference type="ARBA" id="ARBA00023125"/>
    </source>
</evidence>
<dbReference type="HOGENOM" id="CLU_008511_1_1_1"/>
<dbReference type="SMART" id="SM00066">
    <property type="entry name" value="GAL4"/>
    <property type="match status" value="1"/>
</dbReference>
<proteinExistence type="predicted"/>
<dbReference type="Proteomes" id="UP000030676">
    <property type="component" value="Unassembled WGS sequence"/>
</dbReference>
<accession>X0H7Y0</accession>
<dbReference type="PROSITE" id="PS50048">
    <property type="entry name" value="ZN2_CY6_FUNGAL_2"/>
    <property type="match status" value="1"/>
</dbReference>
<evidence type="ECO:0000256" key="1">
    <source>
        <dbReference type="ARBA" id="ARBA00022723"/>
    </source>
</evidence>
<evidence type="ECO:0000313" key="8">
    <source>
        <dbReference type="EMBL" id="EXL68066.1"/>
    </source>
</evidence>
<feature type="compositionally biased region" description="Basic and acidic residues" evidence="6">
    <location>
        <begin position="202"/>
        <end position="217"/>
    </location>
</feature>
<evidence type="ECO:0000256" key="5">
    <source>
        <dbReference type="ARBA" id="ARBA00023242"/>
    </source>
</evidence>
<dbReference type="InterPro" id="IPR036864">
    <property type="entry name" value="Zn2-C6_fun-type_DNA-bd_sf"/>
</dbReference>
<dbReference type="GO" id="GO:0006351">
    <property type="term" value="P:DNA-templated transcription"/>
    <property type="evidence" value="ECO:0007669"/>
    <property type="project" value="InterPro"/>
</dbReference>
<sequence>MSLPNIVWESAFDTVRGTSAVDASNILSRGPPPKRRKTQLACNCCRVRKTKCDGGRPVCYACEKRGTREDCLYEEGSLKTRKNIQALESRLELLEKGHDPGHTRLEDGSQHISNLWDPLLRPSPFSGSGTMDRSGGPDVLVQSTTHAARSQSTLRVDSPSQAKSPDALATVSTRVHHRNLLYGASSTIAFVERVLLTTGETNKFDDGSKASEDDGRPVTHTIGQPGPQTERLAGLELLPIRRVSDKYLQSFWDIVHPVFPILHRPTFARFYGLLWEPTSLKTDITVDDPVMLATLNLVLAIGCRFTECADLGSRALQADQFYQRARGLVPIDSLDVESLPIVQLLLLTAVHLQSTRYSSRCWNIVGLAMRVAQSLGLHLNQTSATRNQLEREMRRRIWYTCVTLDRLMCTTFGRPAMLSHSSLVPLPLMVDDEYLLEDGEGTQPAATLCRMGLFVYTVKLLDILNEMLHCFYAEAGHAQVVTIGNHQERSMPDLHEMLRLNSKLDQFLEALPSNLRLQTVSGNPDAPSGSALLQARILYCRLLLLRPVILFLARSASDPTMPGQNSLGGEVAGRMYQVCLDTSHELISVLHQDMGSVYRCSAWWTVYFTFGAATVILASLLSSPQEDTTTSVDNSLSLAMAIFKHYTSEVESSAQAIQVIEILRDRLSRFRNTGASTLRSESQHVERPSKWASQESEALFGYNVGDAEGYLHGFTPDPLSEGWFSHQAMNFQEFLRTEVNF</sequence>
<feature type="region of interest" description="Disordered" evidence="6">
    <location>
        <begin position="201"/>
        <end position="227"/>
    </location>
</feature>
<dbReference type="Pfam" id="PF04082">
    <property type="entry name" value="Fungal_trans"/>
    <property type="match status" value="1"/>
</dbReference>
<dbReference type="PROSITE" id="PS00463">
    <property type="entry name" value="ZN2_CY6_FUNGAL_1"/>
    <property type="match status" value="1"/>
</dbReference>
<dbReference type="CDD" id="cd00067">
    <property type="entry name" value="GAL4"/>
    <property type="match status" value="1"/>
</dbReference>
<evidence type="ECO:0000259" key="7">
    <source>
        <dbReference type="PROSITE" id="PS50048"/>
    </source>
</evidence>
<keyword evidence="4" id="KW-0804">Transcription</keyword>
<organism evidence="8">
    <name type="scientific">Fusarium oxysporum f. sp. conglutinans race 2 54008</name>
    <dbReference type="NCBI Taxonomy" id="1089457"/>
    <lineage>
        <taxon>Eukaryota</taxon>
        <taxon>Fungi</taxon>
        <taxon>Dikarya</taxon>
        <taxon>Ascomycota</taxon>
        <taxon>Pezizomycotina</taxon>
        <taxon>Sordariomycetes</taxon>
        <taxon>Hypocreomycetidae</taxon>
        <taxon>Hypocreales</taxon>
        <taxon>Nectriaceae</taxon>
        <taxon>Fusarium</taxon>
        <taxon>Fusarium oxysporum species complex</taxon>
    </lineage>
</organism>
<dbReference type="GO" id="GO:0000978">
    <property type="term" value="F:RNA polymerase II cis-regulatory region sequence-specific DNA binding"/>
    <property type="evidence" value="ECO:0007669"/>
    <property type="project" value="TreeGrafter"/>
</dbReference>
<dbReference type="SUPFAM" id="SSF57701">
    <property type="entry name" value="Zn2/Cys6 DNA-binding domain"/>
    <property type="match status" value="1"/>
</dbReference>
<dbReference type="Pfam" id="PF00172">
    <property type="entry name" value="Zn_clus"/>
    <property type="match status" value="1"/>
</dbReference>
<dbReference type="PANTHER" id="PTHR47424:SF3">
    <property type="entry name" value="REGULATORY PROTEIN GAL4"/>
    <property type="match status" value="1"/>
</dbReference>
<keyword evidence="3" id="KW-0238">DNA-binding</keyword>
<dbReference type="PANTHER" id="PTHR47424">
    <property type="entry name" value="REGULATORY PROTEIN GAL4"/>
    <property type="match status" value="1"/>
</dbReference>
<dbReference type="InterPro" id="IPR051127">
    <property type="entry name" value="Fungal_SecMet_Regulators"/>
</dbReference>
<dbReference type="InterPro" id="IPR007219">
    <property type="entry name" value="XnlR_reg_dom"/>
</dbReference>
<dbReference type="GO" id="GO:0005634">
    <property type="term" value="C:nucleus"/>
    <property type="evidence" value="ECO:0007669"/>
    <property type="project" value="TreeGrafter"/>
</dbReference>
<protein>
    <recommendedName>
        <fullName evidence="7">Zn(2)-C6 fungal-type domain-containing protein</fullName>
    </recommendedName>
</protein>
<dbReference type="InterPro" id="IPR001138">
    <property type="entry name" value="Zn2Cys6_DnaBD"/>
</dbReference>
<dbReference type="CDD" id="cd12148">
    <property type="entry name" value="fungal_TF_MHR"/>
    <property type="match status" value="1"/>
</dbReference>
<reference evidence="8" key="1">
    <citation type="submission" date="2011-11" db="EMBL/GenBank/DDBJ databases">
        <title>The Genome Sequence of Fusarium oxysporum PHW808.</title>
        <authorList>
            <consortium name="The Broad Institute Genome Sequencing Platform"/>
            <person name="Ma L.-J."/>
            <person name="Gale L.R."/>
            <person name="Schwartz D.C."/>
            <person name="Zhou S."/>
            <person name="Corby-Kistler H."/>
            <person name="Young S.K."/>
            <person name="Zeng Q."/>
            <person name="Gargeya S."/>
            <person name="Fitzgerald M."/>
            <person name="Haas B."/>
            <person name="Abouelleil A."/>
            <person name="Alvarado L."/>
            <person name="Arachchi H.M."/>
            <person name="Berlin A."/>
            <person name="Brown A."/>
            <person name="Chapman S.B."/>
            <person name="Chen Z."/>
            <person name="Dunbar C."/>
            <person name="Freedman E."/>
            <person name="Gearin G."/>
            <person name="Goldberg J."/>
            <person name="Griggs A."/>
            <person name="Gujja S."/>
            <person name="Heiman D."/>
            <person name="Howarth C."/>
            <person name="Larson L."/>
            <person name="Lui A."/>
            <person name="MacDonald P.J.P."/>
            <person name="Montmayeur A."/>
            <person name="Murphy C."/>
            <person name="Neiman D."/>
            <person name="Pearson M."/>
            <person name="Priest M."/>
            <person name="Roberts A."/>
            <person name="Saif S."/>
            <person name="Shea T."/>
            <person name="Shenoy N."/>
            <person name="Sisk P."/>
            <person name="Stolte C."/>
            <person name="Sykes S."/>
            <person name="Wortman J."/>
            <person name="Nusbaum C."/>
            <person name="Birren B."/>
        </authorList>
    </citation>
    <scope>NUCLEOTIDE SEQUENCE [LARGE SCALE GENOMIC DNA]</scope>
    <source>
        <strain evidence="8">54008</strain>
    </source>
</reference>
<feature type="compositionally biased region" description="Polar residues" evidence="6">
    <location>
        <begin position="141"/>
        <end position="163"/>
    </location>
</feature>
<dbReference type="GO" id="GO:0000981">
    <property type="term" value="F:DNA-binding transcription factor activity, RNA polymerase II-specific"/>
    <property type="evidence" value="ECO:0007669"/>
    <property type="project" value="InterPro"/>
</dbReference>